<keyword evidence="4" id="KW-1185">Reference proteome</keyword>
<reference evidence="3 4" key="1">
    <citation type="submission" date="2023-07" db="EMBL/GenBank/DDBJ databases">
        <title>Genomic Encyclopedia of Type Strains, Phase IV (KMG-IV): sequencing the most valuable type-strain genomes for metagenomic binning, comparative biology and taxonomic classification.</title>
        <authorList>
            <person name="Goeker M."/>
        </authorList>
    </citation>
    <scope>NUCLEOTIDE SEQUENCE [LARGE SCALE GENOMIC DNA]</scope>
    <source>
        <strain evidence="3 4">DSM 17740</strain>
    </source>
</reference>
<evidence type="ECO:0000259" key="2">
    <source>
        <dbReference type="Pfam" id="PF22725"/>
    </source>
</evidence>
<dbReference type="Gene3D" id="3.40.50.720">
    <property type="entry name" value="NAD(P)-binding Rossmann-like Domain"/>
    <property type="match status" value="1"/>
</dbReference>
<dbReference type="Pfam" id="PF01408">
    <property type="entry name" value="GFO_IDH_MocA"/>
    <property type="match status" value="1"/>
</dbReference>
<evidence type="ECO:0000313" key="4">
    <source>
        <dbReference type="Proteomes" id="UP001232445"/>
    </source>
</evidence>
<accession>A0ABU0CU62</accession>
<dbReference type="InterPro" id="IPR000683">
    <property type="entry name" value="Gfo/Idh/MocA-like_OxRdtase_N"/>
</dbReference>
<dbReference type="InterPro" id="IPR055170">
    <property type="entry name" value="GFO_IDH_MocA-like_dom"/>
</dbReference>
<dbReference type="SUPFAM" id="SSF51735">
    <property type="entry name" value="NAD(P)-binding Rossmann-fold domains"/>
    <property type="match status" value="1"/>
</dbReference>
<evidence type="ECO:0000313" key="3">
    <source>
        <dbReference type="EMBL" id="MDQ0338567.1"/>
    </source>
</evidence>
<feature type="domain" description="Gfo/Idh/MocA-like oxidoreductase N-terminal" evidence="1">
    <location>
        <begin position="5"/>
        <end position="120"/>
    </location>
</feature>
<feature type="domain" description="GFO/IDH/MocA-like oxidoreductase" evidence="2">
    <location>
        <begin position="135"/>
        <end position="256"/>
    </location>
</feature>
<dbReference type="InterPro" id="IPR036291">
    <property type="entry name" value="NAD(P)-bd_dom_sf"/>
</dbReference>
<dbReference type="Gene3D" id="3.30.360.10">
    <property type="entry name" value="Dihydrodipicolinate Reductase, domain 2"/>
    <property type="match status" value="1"/>
</dbReference>
<dbReference type="RefSeq" id="WP_307337138.1">
    <property type="nucleotide sequence ID" value="NZ_JAUSUQ010000004.1"/>
</dbReference>
<gene>
    <name evidence="3" type="ORF">J2S00_001353</name>
</gene>
<organism evidence="3 4">
    <name type="scientific">Caldalkalibacillus uzonensis</name>
    <dbReference type="NCBI Taxonomy" id="353224"/>
    <lineage>
        <taxon>Bacteria</taxon>
        <taxon>Bacillati</taxon>
        <taxon>Bacillota</taxon>
        <taxon>Bacilli</taxon>
        <taxon>Bacillales</taxon>
        <taxon>Bacillaceae</taxon>
        <taxon>Caldalkalibacillus</taxon>
    </lineage>
</organism>
<dbReference type="Proteomes" id="UP001232445">
    <property type="component" value="Unassembled WGS sequence"/>
</dbReference>
<dbReference type="PANTHER" id="PTHR43249:SF1">
    <property type="entry name" value="D-GLUCOSIDE 3-DEHYDROGENASE"/>
    <property type="match status" value="1"/>
</dbReference>
<name>A0ABU0CU62_9BACI</name>
<comment type="caution">
    <text evidence="3">The sequence shown here is derived from an EMBL/GenBank/DDBJ whole genome shotgun (WGS) entry which is preliminary data.</text>
</comment>
<protein>
    <submittedName>
        <fullName evidence="3">Dehydrogenase</fullName>
    </submittedName>
</protein>
<sequence length="343" mass="38014">MSTKLKFGLVGTGVIAPLHAKAIAQSSQAELVAVADINKEKAEAFAKEYKVARVYRDYTDMFRLEDLDVVSVCTPSGLHAEVTIAAAESGIHVLCEKPLEINAEKMTKMIEACRRHKVKLGCVFQRRTLPAARLTRQAIQEGKLGKLVLGDAYLKYFRSKEYYQSADWRGTWAFDGGGALMNQGVHGIDLIQWMVGEVESVTAYTGTLVRDIEVEDTAVALVKYKNGAYGVIQGTTSVYPGQETRFEIHGENGTIVFGDSGIKQWSFRHGEEEIPSVERDISAKSDPRKLSQSGHYIIVEDMIQAVKYDREPMIPGEEARKAVDLILAIYESARSGKEVKVFT</sequence>
<dbReference type="SUPFAM" id="SSF55347">
    <property type="entry name" value="Glyceraldehyde-3-phosphate dehydrogenase-like, C-terminal domain"/>
    <property type="match status" value="1"/>
</dbReference>
<evidence type="ECO:0000259" key="1">
    <source>
        <dbReference type="Pfam" id="PF01408"/>
    </source>
</evidence>
<dbReference type="EMBL" id="JAUSUQ010000004">
    <property type="protein sequence ID" value="MDQ0338567.1"/>
    <property type="molecule type" value="Genomic_DNA"/>
</dbReference>
<dbReference type="PANTHER" id="PTHR43249">
    <property type="entry name" value="UDP-N-ACETYL-2-AMINO-2-DEOXY-D-GLUCURONATE OXIDASE"/>
    <property type="match status" value="1"/>
</dbReference>
<dbReference type="Pfam" id="PF22725">
    <property type="entry name" value="GFO_IDH_MocA_C3"/>
    <property type="match status" value="1"/>
</dbReference>
<dbReference type="InterPro" id="IPR052515">
    <property type="entry name" value="Gfo/Idh/MocA_Oxidoreductase"/>
</dbReference>
<proteinExistence type="predicted"/>